<evidence type="ECO:0000256" key="3">
    <source>
        <dbReference type="ARBA" id="ARBA00022806"/>
    </source>
</evidence>
<dbReference type="PANTHER" id="PTHR47959:SF16">
    <property type="entry name" value="CRISPR-ASSOCIATED NUCLEASE_HELICASE CAS3-RELATED"/>
    <property type="match status" value="1"/>
</dbReference>
<dbReference type="InterPro" id="IPR050079">
    <property type="entry name" value="DEAD_box_RNA_helicase"/>
</dbReference>
<dbReference type="PROSITE" id="PS51192">
    <property type="entry name" value="HELICASE_ATP_BIND_1"/>
    <property type="match status" value="1"/>
</dbReference>
<feature type="domain" description="Helicase ATP-binding" evidence="6">
    <location>
        <begin position="28"/>
        <end position="220"/>
    </location>
</feature>
<dbReference type="InterPro" id="IPR027417">
    <property type="entry name" value="P-loop_NTPase"/>
</dbReference>
<dbReference type="GO" id="GO:0016787">
    <property type="term" value="F:hydrolase activity"/>
    <property type="evidence" value="ECO:0007669"/>
    <property type="project" value="UniProtKB-KW"/>
</dbReference>
<dbReference type="GO" id="GO:0005829">
    <property type="term" value="C:cytosol"/>
    <property type="evidence" value="ECO:0007669"/>
    <property type="project" value="TreeGrafter"/>
</dbReference>
<dbReference type="SUPFAM" id="SSF52540">
    <property type="entry name" value="P-loop containing nucleoside triphosphate hydrolases"/>
    <property type="match status" value="1"/>
</dbReference>
<dbReference type="Pfam" id="PF00270">
    <property type="entry name" value="DEAD"/>
    <property type="match status" value="1"/>
</dbReference>
<evidence type="ECO:0000256" key="5">
    <source>
        <dbReference type="ARBA" id="ARBA00023118"/>
    </source>
</evidence>
<evidence type="ECO:0000259" key="7">
    <source>
        <dbReference type="PROSITE" id="PS51194"/>
    </source>
</evidence>
<dbReference type="GO" id="GO:0140097">
    <property type="term" value="F:catalytic activity, acting on DNA"/>
    <property type="evidence" value="ECO:0007669"/>
    <property type="project" value="UniProtKB-ARBA"/>
</dbReference>
<keyword evidence="4" id="KW-0067">ATP-binding</keyword>
<dbReference type="PROSITE" id="PS51194">
    <property type="entry name" value="HELICASE_CTER"/>
    <property type="match status" value="1"/>
</dbReference>
<keyword evidence="3" id="KW-0347">Helicase</keyword>
<evidence type="ECO:0000256" key="4">
    <source>
        <dbReference type="ARBA" id="ARBA00022840"/>
    </source>
</evidence>
<dbReference type="Proteomes" id="UP000278149">
    <property type="component" value="Unassembled WGS sequence"/>
</dbReference>
<dbReference type="EMBL" id="RCOR01000004">
    <property type="protein sequence ID" value="RSN70760.1"/>
    <property type="molecule type" value="Genomic_DNA"/>
</dbReference>
<dbReference type="GO" id="GO:0051607">
    <property type="term" value="P:defense response to virus"/>
    <property type="evidence" value="ECO:0007669"/>
    <property type="project" value="UniProtKB-KW"/>
</dbReference>
<dbReference type="Gene3D" id="3.40.50.300">
    <property type="entry name" value="P-loop containing nucleotide triphosphate hydrolases"/>
    <property type="match status" value="2"/>
</dbReference>
<accession>A0A429GAC4</accession>
<dbReference type="InterPro" id="IPR014001">
    <property type="entry name" value="Helicase_ATP-bd"/>
</dbReference>
<dbReference type="GO" id="GO:0003676">
    <property type="term" value="F:nucleic acid binding"/>
    <property type="evidence" value="ECO:0007669"/>
    <property type="project" value="InterPro"/>
</dbReference>
<evidence type="ECO:0000256" key="1">
    <source>
        <dbReference type="ARBA" id="ARBA00022741"/>
    </source>
</evidence>
<dbReference type="AlphaFoldDB" id="A0A429GAC4"/>
<evidence type="ECO:0000313" key="8">
    <source>
        <dbReference type="EMBL" id="RSN70760.1"/>
    </source>
</evidence>
<dbReference type="InterPro" id="IPR011545">
    <property type="entry name" value="DEAD/DEAH_box_helicase_dom"/>
</dbReference>
<proteinExistence type="predicted"/>
<dbReference type="NCBIfam" id="TIGR01587">
    <property type="entry name" value="cas3_core"/>
    <property type="match status" value="1"/>
</dbReference>
<reference evidence="8 9" key="1">
    <citation type="submission" date="2018-10" db="EMBL/GenBank/DDBJ databases">
        <title>Co-occurring genomic capacity for anaerobic methane metabolism and dissimilatory sulfite reduction discovered in the Korarchaeota.</title>
        <authorList>
            <person name="Mckay L.J."/>
            <person name="Dlakic M."/>
            <person name="Fields M.W."/>
            <person name="Delmont T.O."/>
            <person name="Eren A.M."/>
            <person name="Jay Z.J."/>
            <person name="Klingelsmith K.B."/>
            <person name="Rusch D.B."/>
            <person name="Inskeep W.P."/>
        </authorList>
    </citation>
    <scope>NUCLEOTIDE SEQUENCE [LARGE SCALE GENOMIC DNA]</scope>
    <source>
        <strain evidence="8 9">WS</strain>
    </source>
</reference>
<evidence type="ECO:0000313" key="9">
    <source>
        <dbReference type="Proteomes" id="UP000278149"/>
    </source>
</evidence>
<dbReference type="InterPro" id="IPR054712">
    <property type="entry name" value="Cas3-like_dom"/>
</dbReference>
<evidence type="ECO:0000259" key="6">
    <source>
        <dbReference type="PROSITE" id="PS51192"/>
    </source>
</evidence>
<keyword evidence="1" id="KW-0547">Nucleotide-binding</keyword>
<protein>
    <submittedName>
        <fullName evidence="8">CRISPR-associated helicase Cas3</fullName>
    </submittedName>
</protein>
<evidence type="ECO:0000256" key="2">
    <source>
        <dbReference type="ARBA" id="ARBA00022801"/>
    </source>
</evidence>
<dbReference type="InterPro" id="IPR001650">
    <property type="entry name" value="Helicase_C-like"/>
</dbReference>
<name>A0A429GAC4_9CREN</name>
<dbReference type="SMART" id="SM00487">
    <property type="entry name" value="DEXDc"/>
    <property type="match status" value="1"/>
</dbReference>
<dbReference type="Pfam" id="PF22590">
    <property type="entry name" value="Cas3-like_C_2"/>
    <property type="match status" value="1"/>
</dbReference>
<dbReference type="GO" id="GO:0005524">
    <property type="term" value="F:ATP binding"/>
    <property type="evidence" value="ECO:0007669"/>
    <property type="project" value="UniProtKB-KW"/>
</dbReference>
<dbReference type="RefSeq" id="WP_125740416.1">
    <property type="nucleotide sequence ID" value="NZ_RCOR01000004.1"/>
</dbReference>
<organism evidence="8 9">
    <name type="scientific">Candidatus Korarchaeum cryptofilum</name>
    <dbReference type="NCBI Taxonomy" id="498846"/>
    <lineage>
        <taxon>Archaea</taxon>
        <taxon>Thermoproteota</taxon>
        <taxon>Candidatus Korarchaeia</taxon>
        <taxon>Candidatus Korarchaeales</taxon>
        <taxon>Candidatus Korarchaeaceae</taxon>
        <taxon>Candidatus Korarchaeum</taxon>
    </lineage>
</organism>
<dbReference type="InterPro" id="IPR006474">
    <property type="entry name" value="Helicase_Cas3_CRISPR-ass_core"/>
</dbReference>
<keyword evidence="2" id="KW-0378">Hydrolase</keyword>
<gene>
    <name evidence="8" type="primary">cas3</name>
    <name evidence="8" type="ORF">D9Q81_00470</name>
</gene>
<comment type="caution">
    <text evidence="8">The sequence shown here is derived from an EMBL/GenBank/DDBJ whole genome shotgun (WGS) entry which is preliminary data.</text>
</comment>
<feature type="domain" description="Helicase C-terminal" evidence="7">
    <location>
        <begin position="244"/>
        <end position="412"/>
    </location>
</feature>
<sequence>MTSLSHYLERVLSTLPGREDRPFLNFAIKKTEESRVSIIEAPTGYGKSAISQAIALRSLEEGLKCVIAFPLRTLLEDQLAKFRGTLRKLDLDERYVGARYMHYPESRYLIRPITLTTADTLSLNLFGIAPEDLETAFKHYDGTLTGSMGHYLFSRAMVLLSDLVLDEVHLLSDTTKSLNFLIALIWIVTFHGGRATFMSATIPKALENLLRRECEGIGLKIIRFSEDPDNAFLEERRKKMYEVNLEKLGSDKFERISEWIKIGMRDGFRRAIVVFNTVNEAIEFYRFVRENLDLRKDRILLLHSRFSGKDREAKMRRIEELRNEEYLLVSTQVIEAGVDISSDLFVSDLAPASSLIQRLGRFLRYGGEQEGRAFLWYEEGDGEKYKGVYDIDLFERTLYFLEGNDVRFHDPESYQALLDSVYDESSFNLKPRDVNELISIESILESSYQAIEKFIELEGSFVRDSTLVPVIPGSLWREDMPISELKELLVPMNLSTVYQIKPKEMLVVEEGKVIKKPTEALWNRKREHVLKYTLSSKFVAFSVEGDYDEELGMVVRYGEGHQLL</sequence>
<dbReference type="PANTHER" id="PTHR47959">
    <property type="entry name" value="ATP-DEPENDENT RNA HELICASE RHLE-RELATED"/>
    <property type="match status" value="1"/>
</dbReference>
<dbReference type="SMART" id="SM00490">
    <property type="entry name" value="HELICc"/>
    <property type="match status" value="1"/>
</dbReference>
<keyword evidence="5" id="KW-0051">Antiviral defense</keyword>
<dbReference type="GO" id="GO:0003724">
    <property type="term" value="F:RNA helicase activity"/>
    <property type="evidence" value="ECO:0007669"/>
    <property type="project" value="TreeGrafter"/>
</dbReference>